<dbReference type="EnsemblMetazoa" id="CPIJ010623-RA">
    <property type="protein sequence ID" value="CPIJ010623-PA"/>
    <property type="gene ID" value="CPIJ010623"/>
</dbReference>
<dbReference type="Proteomes" id="UP000002320">
    <property type="component" value="Unassembled WGS sequence"/>
</dbReference>
<protein>
    <submittedName>
        <fullName evidence="2 3">Uncharacterized protein</fullName>
    </submittedName>
</protein>
<evidence type="ECO:0000256" key="1">
    <source>
        <dbReference type="SAM" id="MobiDB-lite"/>
    </source>
</evidence>
<gene>
    <name evidence="3" type="primary">6054814</name>
    <name evidence="2" type="ORF">CpipJ_CPIJ010623</name>
</gene>
<proteinExistence type="predicted"/>
<dbReference type="KEGG" id="cqu:CpipJ_CPIJ010623"/>
<organism>
    <name type="scientific">Culex quinquefasciatus</name>
    <name type="common">Southern house mosquito</name>
    <name type="synonym">Culex pungens</name>
    <dbReference type="NCBI Taxonomy" id="7176"/>
    <lineage>
        <taxon>Eukaryota</taxon>
        <taxon>Metazoa</taxon>
        <taxon>Ecdysozoa</taxon>
        <taxon>Arthropoda</taxon>
        <taxon>Hexapoda</taxon>
        <taxon>Insecta</taxon>
        <taxon>Pterygota</taxon>
        <taxon>Neoptera</taxon>
        <taxon>Endopterygota</taxon>
        <taxon>Diptera</taxon>
        <taxon>Nematocera</taxon>
        <taxon>Culicoidea</taxon>
        <taxon>Culicidae</taxon>
        <taxon>Culicinae</taxon>
        <taxon>Culicini</taxon>
        <taxon>Culex</taxon>
        <taxon>Culex</taxon>
    </lineage>
</organism>
<sequence>LNLILYLFPYEKRVPTCATRLDHARGKSNSLRKPAFFRFQCSISNLVRAEKSKRMRSPWKGEKKRKRKRTRNKQGREKRQA</sequence>
<evidence type="ECO:0000313" key="2">
    <source>
        <dbReference type="EMBL" id="EDS35340.1"/>
    </source>
</evidence>
<dbReference type="VEuPathDB" id="VectorBase:CPIJ010623"/>
<name>B0WV12_CULQU</name>
<reference evidence="3" key="2">
    <citation type="submission" date="2021-02" db="UniProtKB">
        <authorList>
            <consortium name="EnsemblMetazoa"/>
        </authorList>
    </citation>
    <scope>IDENTIFICATION</scope>
    <source>
        <strain evidence="3">JHB</strain>
    </source>
</reference>
<keyword evidence="4" id="KW-1185">Reference proteome</keyword>
<feature type="non-terminal residue" evidence="2">
    <location>
        <position position="1"/>
    </location>
</feature>
<dbReference type="InParanoid" id="B0WV12"/>
<evidence type="ECO:0000313" key="4">
    <source>
        <dbReference type="Proteomes" id="UP000002320"/>
    </source>
</evidence>
<dbReference type="AlphaFoldDB" id="B0WV12"/>
<accession>B0WV12</accession>
<feature type="compositionally biased region" description="Basic residues" evidence="1">
    <location>
        <begin position="51"/>
        <end position="73"/>
    </location>
</feature>
<reference evidence="2" key="1">
    <citation type="submission" date="2007-03" db="EMBL/GenBank/DDBJ databases">
        <title>Annotation of Culex pipiens quinquefasciatus.</title>
        <authorList>
            <consortium name="The Broad Institute Genome Sequencing Platform"/>
            <person name="Atkinson P.W."/>
            <person name="Hemingway J."/>
            <person name="Christensen B.M."/>
            <person name="Higgs S."/>
            <person name="Kodira C."/>
            <person name="Hannick L."/>
            <person name="Megy K."/>
            <person name="O'Leary S."/>
            <person name="Pearson M."/>
            <person name="Haas B.J."/>
            <person name="Mauceli E."/>
            <person name="Wortman J.R."/>
            <person name="Lee N.H."/>
            <person name="Guigo R."/>
            <person name="Stanke M."/>
            <person name="Alvarado L."/>
            <person name="Amedeo P."/>
            <person name="Antoine C.H."/>
            <person name="Arensburger P."/>
            <person name="Bidwell S.L."/>
            <person name="Crawford M."/>
            <person name="Camaro F."/>
            <person name="Devon K."/>
            <person name="Engels R."/>
            <person name="Hammond M."/>
            <person name="Howarth C."/>
            <person name="Koehrsen M."/>
            <person name="Lawson D."/>
            <person name="Montgomery P."/>
            <person name="Nene V."/>
            <person name="Nusbaum C."/>
            <person name="Puiu D."/>
            <person name="Romero-Severson J."/>
            <person name="Severson D.W."/>
            <person name="Shumway M."/>
            <person name="Sisk P."/>
            <person name="Stolte C."/>
            <person name="Zeng Q."/>
            <person name="Eisenstadt E."/>
            <person name="Fraser-Liggett C."/>
            <person name="Strausberg R."/>
            <person name="Galagan J."/>
            <person name="Birren B."/>
            <person name="Collins F.H."/>
        </authorList>
    </citation>
    <scope>NUCLEOTIDE SEQUENCE [LARGE SCALE GENOMIC DNA]</scope>
    <source>
        <strain evidence="2">JHB</strain>
    </source>
</reference>
<dbReference type="HOGENOM" id="CLU_2580621_0_0_1"/>
<dbReference type="EMBL" id="DS232115">
    <property type="protein sequence ID" value="EDS35340.1"/>
    <property type="molecule type" value="Genomic_DNA"/>
</dbReference>
<feature type="region of interest" description="Disordered" evidence="1">
    <location>
        <begin position="51"/>
        <end position="81"/>
    </location>
</feature>
<evidence type="ECO:0000313" key="3">
    <source>
        <dbReference type="EnsemblMetazoa" id="CPIJ010623-PA"/>
    </source>
</evidence>